<reference evidence="2 3" key="1">
    <citation type="journal article" date="2021" name="Plant Biotechnol. J.">
        <title>Multi-omics assisted identification of the key and species-specific regulatory components of drought-tolerant mechanisms in Gossypium stocksii.</title>
        <authorList>
            <person name="Yu D."/>
            <person name="Ke L."/>
            <person name="Zhang D."/>
            <person name="Wu Y."/>
            <person name="Sun Y."/>
            <person name="Mei J."/>
            <person name="Sun J."/>
            <person name="Sun Y."/>
        </authorList>
    </citation>
    <scope>NUCLEOTIDE SEQUENCE [LARGE SCALE GENOMIC DNA]</scope>
    <source>
        <strain evidence="3">cv. E1</strain>
        <tissue evidence="2">Leaf</tissue>
    </source>
</reference>
<accession>A0A9D3ZGJ4</accession>
<dbReference type="Proteomes" id="UP000828251">
    <property type="component" value="Unassembled WGS sequence"/>
</dbReference>
<dbReference type="OrthoDB" id="672127at2759"/>
<dbReference type="PANTHER" id="PTHR31170:SF25">
    <property type="entry name" value="BNAA09G04570D PROTEIN"/>
    <property type="match status" value="1"/>
</dbReference>
<protein>
    <submittedName>
        <fullName evidence="2">Uncharacterized protein</fullName>
    </submittedName>
</protein>
<organism evidence="2 3">
    <name type="scientific">Gossypium stocksii</name>
    <dbReference type="NCBI Taxonomy" id="47602"/>
    <lineage>
        <taxon>Eukaryota</taxon>
        <taxon>Viridiplantae</taxon>
        <taxon>Streptophyta</taxon>
        <taxon>Embryophyta</taxon>
        <taxon>Tracheophyta</taxon>
        <taxon>Spermatophyta</taxon>
        <taxon>Magnoliopsida</taxon>
        <taxon>eudicotyledons</taxon>
        <taxon>Gunneridae</taxon>
        <taxon>Pentapetalae</taxon>
        <taxon>rosids</taxon>
        <taxon>malvids</taxon>
        <taxon>Malvales</taxon>
        <taxon>Malvaceae</taxon>
        <taxon>Malvoideae</taxon>
        <taxon>Gossypium</taxon>
    </lineage>
</organism>
<keyword evidence="3" id="KW-1185">Reference proteome</keyword>
<evidence type="ECO:0000313" key="3">
    <source>
        <dbReference type="Proteomes" id="UP000828251"/>
    </source>
</evidence>
<dbReference type="Pfam" id="PF03140">
    <property type="entry name" value="DUF247"/>
    <property type="match status" value="1"/>
</dbReference>
<name>A0A9D3ZGJ4_9ROSI</name>
<feature type="region of interest" description="Disordered" evidence="1">
    <location>
        <begin position="1"/>
        <end position="36"/>
    </location>
</feature>
<dbReference type="PANTHER" id="PTHR31170">
    <property type="entry name" value="BNAC04G53230D PROTEIN"/>
    <property type="match status" value="1"/>
</dbReference>
<dbReference type="EMBL" id="JAIQCV010000013">
    <property type="protein sequence ID" value="KAH1032855.1"/>
    <property type="molecule type" value="Genomic_DNA"/>
</dbReference>
<dbReference type="InterPro" id="IPR004158">
    <property type="entry name" value="DUF247_pln"/>
</dbReference>
<evidence type="ECO:0000256" key="1">
    <source>
        <dbReference type="SAM" id="MobiDB-lite"/>
    </source>
</evidence>
<comment type="caution">
    <text evidence="2">The sequence shown here is derived from an EMBL/GenBank/DDBJ whole genome shotgun (WGS) entry which is preliminary data.</text>
</comment>
<evidence type="ECO:0000313" key="2">
    <source>
        <dbReference type="EMBL" id="KAH1032855.1"/>
    </source>
</evidence>
<dbReference type="AlphaFoldDB" id="A0A9D3ZGJ4"/>
<proteinExistence type="predicted"/>
<sequence>MSLYCLSPDIEEGDVKHGHSSSQEKMTPDLANPPSQEELIREGHLHGFRKLGQHVSCDMWYGLLLLENQLPFFVLLTLYGMIEPNPGPEGHLYLLATSALAFFDKDLRNFNPKNTNIRHLLHLVHTTFHPSLLGILEKIVRSEDNFQTSGNLIPSATELEDAGSISLVPLSKKCEEQGIENMFDIKFDKNTKKLKIPTLQVCDSTERIFRNYMAYEQLFAWEVPTFFIDYVIFIGKLINTSKDVELLRKSGIIDNLLGNDEAITQMFNKLCNSIYYNPTGFYYNGIAKQLNEHCDKKWNKWKAALKKNYFNTPWC</sequence>
<gene>
    <name evidence="2" type="ORF">J1N35_045029</name>
</gene>